<accession>A0A0P7ZIT6</accession>
<sequence>MDFWSDFMMKFGAQLQSPTLGFLMGGIIIAALGSRLTIPDAIYKFIVFMLLIKVGLMGGIAIRESNLSEMLLPALFAMAIGILVVFIAQYTLGKLPGVKTTDALATGGLFGAVSGSTLAAGITVLESQGVEYEAWAGALYPFMDIPALVTAIVLASIYANKQKREKYLKNEQYLGKEDYLGKQPVPAGGASLDQPIPAAAVGGYAIDQHSTTGGYRSRSGGGTGGNPGRSGGTPNNRVKIWPIVQESLQGSALSALLLGLALGLLTRPESVVESFYEPLFRGLLSILMLVMGMEAWSRIHELRKVGHWYALYAFVAPLLHGFIGFGLGMIAHYATGFTPGGVALLAVIAASSSDISGPPTLRAGIPSANPSAYIGASTAVGTPVAIAIGIPLFVGLAQAMTGG</sequence>
<feature type="transmembrane region" description="Helical" evidence="2">
    <location>
        <begin position="74"/>
        <end position="92"/>
    </location>
</feature>
<feature type="compositionally biased region" description="Gly residues" evidence="1">
    <location>
        <begin position="219"/>
        <end position="231"/>
    </location>
</feature>
<name>A0A0P7ZIT6_9CYAN</name>
<dbReference type="PANTHER" id="PTHR40400:SF1">
    <property type="entry name" value="SLR1512 PROTEIN"/>
    <property type="match status" value="1"/>
</dbReference>
<feature type="transmembrane region" description="Helical" evidence="2">
    <location>
        <begin position="308"/>
        <end position="327"/>
    </location>
</feature>
<dbReference type="PATRIC" id="fig|1666911.3.peg.3052"/>
<comment type="caution">
    <text evidence="3">The sequence shown here is derived from an EMBL/GenBank/DDBJ whole genome shotgun (WGS) entry which is preliminary data.</text>
</comment>
<evidence type="ECO:0000313" key="4">
    <source>
        <dbReference type="Proteomes" id="UP000050465"/>
    </source>
</evidence>
<keyword evidence="2" id="KW-0472">Membrane</keyword>
<evidence type="ECO:0000313" key="3">
    <source>
        <dbReference type="EMBL" id="KPQ32742.1"/>
    </source>
</evidence>
<dbReference type="AlphaFoldDB" id="A0A0P7ZIT6"/>
<organism evidence="3 4">
    <name type="scientific">Phormidesmis priestleyi Ana</name>
    <dbReference type="NCBI Taxonomy" id="1666911"/>
    <lineage>
        <taxon>Bacteria</taxon>
        <taxon>Bacillati</taxon>
        <taxon>Cyanobacteriota</taxon>
        <taxon>Cyanophyceae</taxon>
        <taxon>Leptolyngbyales</taxon>
        <taxon>Leptolyngbyaceae</taxon>
        <taxon>Phormidesmis</taxon>
    </lineage>
</organism>
<gene>
    <name evidence="3" type="ORF">HLUCCA11_20660</name>
</gene>
<keyword evidence="2" id="KW-1133">Transmembrane helix</keyword>
<dbReference type="STRING" id="1666911.HLUCCA11_20660"/>
<keyword evidence="2" id="KW-0812">Transmembrane</keyword>
<feature type="transmembrane region" description="Helical" evidence="2">
    <location>
        <begin position="372"/>
        <end position="394"/>
    </location>
</feature>
<feature type="transmembrane region" description="Helical" evidence="2">
    <location>
        <begin position="137"/>
        <end position="159"/>
    </location>
</feature>
<dbReference type="Pfam" id="PF05982">
    <property type="entry name" value="Sbt_1"/>
    <property type="match status" value="1"/>
</dbReference>
<feature type="transmembrane region" description="Helical" evidence="2">
    <location>
        <begin position="20"/>
        <end position="38"/>
    </location>
</feature>
<feature type="transmembrane region" description="Helical" evidence="2">
    <location>
        <begin position="104"/>
        <end position="125"/>
    </location>
</feature>
<feature type="region of interest" description="Disordered" evidence="1">
    <location>
        <begin position="211"/>
        <end position="234"/>
    </location>
</feature>
<dbReference type="Proteomes" id="UP000050465">
    <property type="component" value="Unassembled WGS sequence"/>
</dbReference>
<evidence type="ECO:0000256" key="1">
    <source>
        <dbReference type="SAM" id="MobiDB-lite"/>
    </source>
</evidence>
<feature type="transmembrane region" description="Helical" evidence="2">
    <location>
        <begin position="45"/>
        <end position="62"/>
    </location>
</feature>
<evidence type="ECO:0000256" key="2">
    <source>
        <dbReference type="SAM" id="Phobius"/>
    </source>
</evidence>
<dbReference type="EMBL" id="LJZR01000047">
    <property type="protein sequence ID" value="KPQ32742.1"/>
    <property type="molecule type" value="Genomic_DNA"/>
</dbReference>
<proteinExistence type="predicted"/>
<protein>
    <submittedName>
        <fullName evidence="3">Putative permease</fullName>
    </submittedName>
</protein>
<reference evidence="3 4" key="1">
    <citation type="submission" date="2015-09" db="EMBL/GenBank/DDBJ databases">
        <title>Identification and resolution of microdiversity through metagenomic sequencing of parallel consortia.</title>
        <authorList>
            <person name="Nelson W.C."/>
            <person name="Romine M.F."/>
            <person name="Lindemann S.R."/>
        </authorList>
    </citation>
    <scope>NUCLEOTIDE SEQUENCE [LARGE SCALE GENOMIC DNA]</scope>
    <source>
        <strain evidence="3">Ana</strain>
    </source>
</reference>
<dbReference type="InterPro" id="IPR010293">
    <property type="entry name" value="Sbt_1"/>
</dbReference>
<dbReference type="PANTHER" id="PTHR40400">
    <property type="entry name" value="SLR1512 PROTEIN"/>
    <property type="match status" value="1"/>
</dbReference>